<protein>
    <submittedName>
        <fullName evidence="2">RNA 3'-terminal phosphate cyclase-domain-containing protein</fullName>
    </submittedName>
</protein>
<dbReference type="AlphaFoldDB" id="A0AAE0K9B6"/>
<sequence length="448" mass="48623">MGASQPSCLAVLHSPLIEIDGRTGEGGGQLVRIACALAAVMTVPIRITNVRGNRGDGPRGGGLKSQHVSSIQWLAKATDADVDGLSVGSHTLEFRPRLKPSQLKKRRIRISADSAAASTLLIFQAVFPFLLFAGTTGDRNAAYAADPIELEISGGTNVSFSLSFEYLDQVLLPTLEDAFVGIRVERQLKARGWSQGKASRGTISFKIHPLRLGETLKPRNETPSFLAEDFEVTEVDVNMIVPSDMHEELPKSLAVDLEDLFPGVEVTFKLIEDSGADSRVYVLLVARSKTLRWGRDILASTPKTSSLKTAKKARDKTAGASDVSKTAFSADVSRQITKDLYEEVSTGGVVDRYLHDQLVVFQALAEGSTSFPRCNDNDEYDGGLDGAMEALDISEESLHEDRMSAPFGEGSLHTTTARWVTAELLPEVAWFNKGRVCQGIGMHMDKTK</sequence>
<keyword evidence="3" id="KW-1185">Reference proteome</keyword>
<dbReference type="GO" id="GO:0006396">
    <property type="term" value="P:RNA processing"/>
    <property type="evidence" value="ECO:0007669"/>
    <property type="project" value="InterPro"/>
</dbReference>
<name>A0AAE0K9B6_9PEZI</name>
<reference evidence="2" key="1">
    <citation type="journal article" date="2023" name="Mol. Phylogenet. Evol.">
        <title>Genome-scale phylogeny and comparative genomics of the fungal order Sordariales.</title>
        <authorList>
            <person name="Hensen N."/>
            <person name="Bonometti L."/>
            <person name="Westerberg I."/>
            <person name="Brannstrom I.O."/>
            <person name="Guillou S."/>
            <person name="Cros-Aarteil S."/>
            <person name="Calhoun S."/>
            <person name="Haridas S."/>
            <person name="Kuo A."/>
            <person name="Mondo S."/>
            <person name="Pangilinan J."/>
            <person name="Riley R."/>
            <person name="LaButti K."/>
            <person name="Andreopoulos B."/>
            <person name="Lipzen A."/>
            <person name="Chen C."/>
            <person name="Yan M."/>
            <person name="Daum C."/>
            <person name="Ng V."/>
            <person name="Clum A."/>
            <person name="Steindorff A."/>
            <person name="Ohm R.A."/>
            <person name="Martin F."/>
            <person name="Silar P."/>
            <person name="Natvig D.O."/>
            <person name="Lalanne C."/>
            <person name="Gautier V."/>
            <person name="Ament-Velasquez S.L."/>
            <person name="Kruys A."/>
            <person name="Hutchinson M.I."/>
            <person name="Powell A.J."/>
            <person name="Barry K."/>
            <person name="Miller A.N."/>
            <person name="Grigoriev I.V."/>
            <person name="Debuchy R."/>
            <person name="Gladieux P."/>
            <person name="Hiltunen Thoren M."/>
            <person name="Johannesson H."/>
        </authorList>
    </citation>
    <scope>NUCLEOTIDE SEQUENCE</scope>
    <source>
        <strain evidence="2">CBS 232.78</strain>
    </source>
</reference>
<accession>A0AAE0K9B6</accession>
<dbReference type="Gene3D" id="3.65.10.20">
    <property type="entry name" value="RNA 3'-terminal phosphate cyclase domain"/>
    <property type="match status" value="1"/>
</dbReference>
<dbReference type="PANTHER" id="PTHR11096:SF0">
    <property type="entry name" value="RNA 3'-TERMINAL PHOSPHATE CYCLASE"/>
    <property type="match status" value="1"/>
</dbReference>
<dbReference type="InterPro" id="IPR000228">
    <property type="entry name" value="RNA3'_term_phos_cyc"/>
</dbReference>
<evidence type="ECO:0000313" key="2">
    <source>
        <dbReference type="EMBL" id="KAK3371927.1"/>
    </source>
</evidence>
<organism evidence="2 3">
    <name type="scientific">Podospora didyma</name>
    <dbReference type="NCBI Taxonomy" id="330526"/>
    <lineage>
        <taxon>Eukaryota</taxon>
        <taxon>Fungi</taxon>
        <taxon>Dikarya</taxon>
        <taxon>Ascomycota</taxon>
        <taxon>Pezizomycotina</taxon>
        <taxon>Sordariomycetes</taxon>
        <taxon>Sordariomycetidae</taxon>
        <taxon>Sordariales</taxon>
        <taxon>Podosporaceae</taxon>
        <taxon>Podospora</taxon>
    </lineage>
</organism>
<dbReference type="GO" id="GO:0005634">
    <property type="term" value="C:nucleus"/>
    <property type="evidence" value="ECO:0007669"/>
    <property type="project" value="TreeGrafter"/>
</dbReference>
<evidence type="ECO:0000259" key="1">
    <source>
        <dbReference type="Pfam" id="PF01137"/>
    </source>
</evidence>
<gene>
    <name evidence="2" type="ORF">B0H63DRAFT_550267</name>
</gene>
<dbReference type="Gene3D" id="3.30.360.20">
    <property type="entry name" value="RNA 3'-terminal phosphate cyclase, insert domain"/>
    <property type="match status" value="1"/>
</dbReference>
<dbReference type="InterPro" id="IPR037136">
    <property type="entry name" value="RNA3'_phos_cyclase_dom_sf"/>
</dbReference>
<dbReference type="Proteomes" id="UP001285441">
    <property type="component" value="Unassembled WGS sequence"/>
</dbReference>
<evidence type="ECO:0000313" key="3">
    <source>
        <dbReference type="Proteomes" id="UP001285441"/>
    </source>
</evidence>
<dbReference type="SUPFAM" id="SSF55205">
    <property type="entry name" value="EPT/RTPC-like"/>
    <property type="match status" value="1"/>
</dbReference>
<feature type="domain" description="RNA 3'-terminal phosphate cyclase" evidence="1">
    <location>
        <begin position="24"/>
        <end position="371"/>
    </location>
</feature>
<dbReference type="GO" id="GO:0003963">
    <property type="term" value="F:RNA-3'-phosphate cyclase activity"/>
    <property type="evidence" value="ECO:0007669"/>
    <property type="project" value="TreeGrafter"/>
</dbReference>
<comment type="caution">
    <text evidence="2">The sequence shown here is derived from an EMBL/GenBank/DDBJ whole genome shotgun (WGS) entry which is preliminary data.</text>
</comment>
<dbReference type="InterPro" id="IPR013792">
    <property type="entry name" value="RNA3'P_cycl/enolpyr_Trfase_a/b"/>
</dbReference>
<proteinExistence type="predicted"/>
<dbReference type="PANTHER" id="PTHR11096">
    <property type="entry name" value="RNA 3' TERMINAL PHOSPHATE CYCLASE"/>
    <property type="match status" value="1"/>
</dbReference>
<reference evidence="2" key="2">
    <citation type="submission" date="2023-06" db="EMBL/GenBank/DDBJ databases">
        <authorList>
            <consortium name="Lawrence Berkeley National Laboratory"/>
            <person name="Haridas S."/>
            <person name="Hensen N."/>
            <person name="Bonometti L."/>
            <person name="Westerberg I."/>
            <person name="Brannstrom I.O."/>
            <person name="Guillou S."/>
            <person name="Cros-Aarteil S."/>
            <person name="Calhoun S."/>
            <person name="Kuo A."/>
            <person name="Mondo S."/>
            <person name="Pangilinan J."/>
            <person name="Riley R."/>
            <person name="LaButti K."/>
            <person name="Andreopoulos B."/>
            <person name="Lipzen A."/>
            <person name="Chen C."/>
            <person name="Yanf M."/>
            <person name="Daum C."/>
            <person name="Ng V."/>
            <person name="Clum A."/>
            <person name="Steindorff A."/>
            <person name="Ohm R."/>
            <person name="Martin F."/>
            <person name="Silar P."/>
            <person name="Natvig D."/>
            <person name="Lalanne C."/>
            <person name="Gautier V."/>
            <person name="Ament-velasquez S.L."/>
            <person name="Kruys A."/>
            <person name="Hutchinson M.I."/>
            <person name="Powell A.J."/>
            <person name="Barry K."/>
            <person name="Miller A.N."/>
            <person name="Grigoriev I.V."/>
            <person name="Debuchy R."/>
            <person name="Gladieux P."/>
            <person name="Thoren M.H."/>
            <person name="Johannesson H."/>
        </authorList>
    </citation>
    <scope>NUCLEOTIDE SEQUENCE</scope>
    <source>
        <strain evidence="2">CBS 232.78</strain>
    </source>
</reference>
<dbReference type="EMBL" id="JAULSW010000008">
    <property type="protein sequence ID" value="KAK3371927.1"/>
    <property type="molecule type" value="Genomic_DNA"/>
</dbReference>
<dbReference type="InterPro" id="IPR036553">
    <property type="entry name" value="RPTC_insert"/>
</dbReference>
<dbReference type="InterPro" id="IPR023797">
    <property type="entry name" value="RNA3'_phos_cyclase_dom"/>
</dbReference>
<dbReference type="Pfam" id="PF01137">
    <property type="entry name" value="RTC"/>
    <property type="match status" value="1"/>
</dbReference>